<protein>
    <submittedName>
        <fullName evidence="1">Uncharacterized protein</fullName>
    </submittedName>
</protein>
<accession>A0A5J5IT16</accession>
<sequence length="94" mass="9885">MSLRGTHSDRGAAINERAQEVGNTIGWALQFVVLPNTDYVALVAGPDNVVVVGPSKLADLAVHDIDLTLDALERGDQVLVPDEDGDPRLGTPVG</sequence>
<dbReference type="EMBL" id="VYRZ01000003">
    <property type="protein sequence ID" value="KAA9085571.1"/>
    <property type="molecule type" value="Genomic_DNA"/>
</dbReference>
<comment type="caution">
    <text evidence="1">The sequence shown here is derived from an EMBL/GenBank/DDBJ whole genome shotgun (WGS) entry which is preliminary data.</text>
</comment>
<gene>
    <name evidence="1" type="ORF">F6B42_13225</name>
</gene>
<reference evidence="2" key="1">
    <citation type="submission" date="2019-09" db="EMBL/GenBank/DDBJ databases">
        <title>Mumia zhuanghuii sp. nov. isolated from the intestinal contents of plateau pika (Ochotona curzoniae) in the Qinghai-Tibet plateau of China.</title>
        <authorList>
            <person name="Tian Z."/>
        </authorList>
    </citation>
    <scope>NUCLEOTIDE SEQUENCE [LARGE SCALE GENOMIC DNA]</scope>
    <source>
        <strain evidence="2">DSM 25564</strain>
    </source>
</reference>
<evidence type="ECO:0000313" key="2">
    <source>
        <dbReference type="Proteomes" id="UP000327039"/>
    </source>
</evidence>
<keyword evidence="2" id="KW-1185">Reference proteome</keyword>
<dbReference type="OrthoDB" id="4732501at2"/>
<dbReference type="Proteomes" id="UP000327039">
    <property type="component" value="Unassembled WGS sequence"/>
</dbReference>
<organism evidence="1 2">
    <name type="scientific">Microbacterium radiodurans</name>
    <dbReference type="NCBI Taxonomy" id="661398"/>
    <lineage>
        <taxon>Bacteria</taxon>
        <taxon>Bacillati</taxon>
        <taxon>Actinomycetota</taxon>
        <taxon>Actinomycetes</taxon>
        <taxon>Micrococcales</taxon>
        <taxon>Microbacteriaceae</taxon>
        <taxon>Microbacterium</taxon>
    </lineage>
</organism>
<dbReference type="AlphaFoldDB" id="A0A5J5IT16"/>
<evidence type="ECO:0000313" key="1">
    <source>
        <dbReference type="EMBL" id="KAA9085571.1"/>
    </source>
</evidence>
<name>A0A5J5IT16_9MICO</name>
<proteinExistence type="predicted"/>